<dbReference type="GeneID" id="84904417"/>
<evidence type="ECO:0000256" key="1">
    <source>
        <dbReference type="SAM" id="Phobius"/>
    </source>
</evidence>
<comment type="caution">
    <text evidence="2">The sequence shown here is derived from an EMBL/GenBank/DDBJ whole genome shotgun (WGS) entry which is preliminary data.</text>
</comment>
<dbReference type="AlphaFoldDB" id="B9CLM7"/>
<name>B9CLM7_LANR4</name>
<dbReference type="Proteomes" id="UP000004070">
    <property type="component" value="Unassembled WGS sequence"/>
</dbReference>
<protein>
    <submittedName>
        <fullName evidence="2">Uncharacterized protein</fullName>
    </submittedName>
</protein>
<dbReference type="RefSeq" id="WP_003149172.1">
    <property type="nucleotide sequence ID" value="NZ_ACFE01000002.1"/>
</dbReference>
<evidence type="ECO:0000313" key="3">
    <source>
        <dbReference type="Proteomes" id="UP000004070"/>
    </source>
</evidence>
<feature type="transmembrane region" description="Helical" evidence="1">
    <location>
        <begin position="31"/>
        <end position="51"/>
    </location>
</feature>
<sequence>MTRDGFIGCIVIFGAAFIPGIVESIDIPNGLFFAVMIAIFAAIAVCLCWLYKQLKSEECA</sequence>
<keyword evidence="1" id="KW-0472">Membrane</keyword>
<accession>B9CLM7</accession>
<proteinExistence type="predicted"/>
<keyword evidence="1" id="KW-0812">Transmembrane</keyword>
<gene>
    <name evidence="2" type="ORF">ATORI0001_1203</name>
</gene>
<keyword evidence="1" id="KW-1133">Transmembrane helix</keyword>
<organism evidence="2 3">
    <name type="scientific">Lancefieldella rimae (strain ATCC 49626 / DSM 7090 / CCUG 31168 / NBRC 15546 / VPI D140H-11A)</name>
    <name type="common">Atopobium rimae</name>
    <dbReference type="NCBI Taxonomy" id="553184"/>
    <lineage>
        <taxon>Bacteria</taxon>
        <taxon>Bacillati</taxon>
        <taxon>Actinomycetota</taxon>
        <taxon>Coriobacteriia</taxon>
        <taxon>Coriobacteriales</taxon>
        <taxon>Atopobiaceae</taxon>
        <taxon>Lancefieldella</taxon>
    </lineage>
</organism>
<dbReference type="EMBL" id="ACFE01000002">
    <property type="protein sequence ID" value="EEE17336.1"/>
    <property type="molecule type" value="Genomic_DNA"/>
</dbReference>
<feature type="transmembrane region" description="Helical" evidence="1">
    <location>
        <begin position="7"/>
        <end position="25"/>
    </location>
</feature>
<evidence type="ECO:0000313" key="2">
    <source>
        <dbReference type="EMBL" id="EEE17336.1"/>
    </source>
</evidence>
<dbReference type="STRING" id="1383.IV60_GL000614"/>
<reference evidence="2 3" key="1">
    <citation type="submission" date="2009-01" db="EMBL/GenBank/DDBJ databases">
        <authorList>
            <person name="Madupu R."/>
            <person name="Sebastian Y."/>
            <person name="Durkin A.S."/>
            <person name="Torralba M."/>
            <person name="Methe B."/>
            <person name="Sutton G.G."/>
            <person name="Strausberg R.L."/>
            <person name="Nelson K.E."/>
        </authorList>
    </citation>
    <scope>NUCLEOTIDE SEQUENCE [LARGE SCALE GENOMIC DNA]</scope>
    <source>
        <strain evidence="3">ATCC 49626 / DSM 7090 / CCUG 31168 / JCM 10299 / NBRC 15546 / VPI D140H-11A</strain>
    </source>
</reference>